<dbReference type="Proteomes" id="UP001432322">
    <property type="component" value="Unassembled WGS sequence"/>
</dbReference>
<comment type="caution">
    <text evidence="3">The sequence shown here is derived from an EMBL/GenBank/DDBJ whole genome shotgun (WGS) entry which is preliminary data.</text>
</comment>
<name>A0AAV5WMR5_9BILA</name>
<sequence>MLLGTTLNEFEVSSRIKEAEKIKVGPRARNLTTNKVNMILGVDNPEECYKKFIIDTNSGKFEPGYITESQAIFMTNYLYAKAQAEAGGEVYLYQYDYPAHAKHTDDMYYILGFYEHDKDFNEEWLSRVYPVYFANFIKGLPLAPDWKPVNPKLMNYYSVNKSFTDGVTPKMKLGYHKTITDYYIGIMEYDENISKIKKKVLNTPIQYKGLILTTKEFNIRDLLFYGFLLGVLLFVLYELIYFCHRRYQRSRDLEQTPLLNNNNIYIDN</sequence>
<evidence type="ECO:0000256" key="1">
    <source>
        <dbReference type="SAM" id="Phobius"/>
    </source>
</evidence>
<gene>
    <name evidence="3" type="ORF">PFISCL1PPCAC_24590</name>
</gene>
<proteinExistence type="predicted"/>
<evidence type="ECO:0000313" key="4">
    <source>
        <dbReference type="Proteomes" id="UP001432322"/>
    </source>
</evidence>
<dbReference type="Pfam" id="PF00135">
    <property type="entry name" value="COesterase"/>
    <property type="match status" value="1"/>
</dbReference>
<reference evidence="3" key="1">
    <citation type="submission" date="2023-10" db="EMBL/GenBank/DDBJ databases">
        <title>Genome assembly of Pristionchus species.</title>
        <authorList>
            <person name="Yoshida K."/>
            <person name="Sommer R.J."/>
        </authorList>
    </citation>
    <scope>NUCLEOTIDE SEQUENCE</scope>
    <source>
        <strain evidence="3">RS5133</strain>
    </source>
</reference>
<feature type="domain" description="Carboxylesterase type B" evidence="2">
    <location>
        <begin position="78"/>
        <end position="164"/>
    </location>
</feature>
<keyword evidence="1" id="KW-0472">Membrane</keyword>
<accession>A0AAV5WMR5</accession>
<dbReference type="AlphaFoldDB" id="A0AAV5WMR5"/>
<keyword evidence="1" id="KW-1133">Transmembrane helix</keyword>
<dbReference type="InterPro" id="IPR002018">
    <property type="entry name" value="CarbesteraseB"/>
</dbReference>
<evidence type="ECO:0000259" key="2">
    <source>
        <dbReference type="Pfam" id="PF00135"/>
    </source>
</evidence>
<dbReference type="EMBL" id="BTSY01000006">
    <property type="protein sequence ID" value="GMT33292.1"/>
    <property type="molecule type" value="Genomic_DNA"/>
</dbReference>
<keyword evidence="4" id="KW-1185">Reference proteome</keyword>
<keyword evidence="1" id="KW-0812">Transmembrane</keyword>
<protein>
    <recommendedName>
        <fullName evidence="2">Carboxylesterase type B domain-containing protein</fullName>
    </recommendedName>
</protein>
<evidence type="ECO:0000313" key="3">
    <source>
        <dbReference type="EMBL" id="GMT33292.1"/>
    </source>
</evidence>
<organism evidence="3 4">
    <name type="scientific">Pristionchus fissidentatus</name>
    <dbReference type="NCBI Taxonomy" id="1538716"/>
    <lineage>
        <taxon>Eukaryota</taxon>
        <taxon>Metazoa</taxon>
        <taxon>Ecdysozoa</taxon>
        <taxon>Nematoda</taxon>
        <taxon>Chromadorea</taxon>
        <taxon>Rhabditida</taxon>
        <taxon>Rhabditina</taxon>
        <taxon>Diplogasteromorpha</taxon>
        <taxon>Diplogasteroidea</taxon>
        <taxon>Neodiplogasteridae</taxon>
        <taxon>Pristionchus</taxon>
    </lineage>
</organism>
<dbReference type="PANTHER" id="PTHR45580">
    <property type="entry name" value="PROTEIN CBG05369"/>
    <property type="match status" value="1"/>
</dbReference>
<dbReference type="InterPro" id="IPR029058">
    <property type="entry name" value="AB_hydrolase_fold"/>
</dbReference>
<feature type="transmembrane region" description="Helical" evidence="1">
    <location>
        <begin position="222"/>
        <end position="243"/>
    </location>
</feature>
<dbReference type="SUPFAM" id="SSF53474">
    <property type="entry name" value="alpha/beta-Hydrolases"/>
    <property type="match status" value="1"/>
</dbReference>
<dbReference type="PANTHER" id="PTHR45580:SF6">
    <property type="entry name" value="CARBOXYLESTERASE TYPE B DOMAIN-CONTAINING PROTEIN"/>
    <property type="match status" value="1"/>
</dbReference>
<dbReference type="Gene3D" id="3.40.50.1820">
    <property type="entry name" value="alpha/beta hydrolase"/>
    <property type="match status" value="1"/>
</dbReference>